<comment type="subcellular location">
    <subcellularLocation>
        <location evidence="1">Cell membrane</location>
        <topology evidence="1">Multi-pass membrane protein</topology>
    </subcellularLocation>
</comment>
<feature type="transmembrane region" description="Helical" evidence="6">
    <location>
        <begin position="214"/>
        <end position="240"/>
    </location>
</feature>
<evidence type="ECO:0000256" key="3">
    <source>
        <dbReference type="ARBA" id="ARBA00022692"/>
    </source>
</evidence>
<feature type="domain" description="EamA" evidence="7">
    <location>
        <begin position="4"/>
        <end position="137"/>
    </location>
</feature>
<evidence type="ECO:0000256" key="4">
    <source>
        <dbReference type="ARBA" id="ARBA00022989"/>
    </source>
</evidence>
<dbReference type="Pfam" id="PF00892">
    <property type="entry name" value="EamA"/>
    <property type="match status" value="2"/>
</dbReference>
<comment type="caution">
    <text evidence="8">The sequence shown here is derived from an EMBL/GenBank/DDBJ whole genome shotgun (WGS) entry which is preliminary data.</text>
</comment>
<evidence type="ECO:0000256" key="1">
    <source>
        <dbReference type="ARBA" id="ARBA00004651"/>
    </source>
</evidence>
<feature type="transmembrane region" description="Helical" evidence="6">
    <location>
        <begin position="247"/>
        <end position="264"/>
    </location>
</feature>
<keyword evidence="4 6" id="KW-1133">Transmembrane helix</keyword>
<keyword evidence="9" id="KW-1185">Reference proteome</keyword>
<feature type="transmembrane region" description="Helical" evidence="6">
    <location>
        <begin position="270"/>
        <end position="288"/>
    </location>
</feature>
<gene>
    <name evidence="8" type="ORF">CAL22_07755</name>
</gene>
<feature type="transmembrane region" description="Helical" evidence="6">
    <location>
        <begin position="153"/>
        <end position="171"/>
    </location>
</feature>
<evidence type="ECO:0000313" key="8">
    <source>
        <dbReference type="EMBL" id="OZI75179.1"/>
    </source>
</evidence>
<dbReference type="SUPFAM" id="SSF103481">
    <property type="entry name" value="Multidrug resistance efflux transporter EmrE"/>
    <property type="match status" value="2"/>
</dbReference>
<feature type="transmembrane region" description="Helical" evidence="6">
    <location>
        <begin position="123"/>
        <end position="141"/>
    </location>
</feature>
<feature type="transmembrane region" description="Helical" evidence="6">
    <location>
        <begin position="97"/>
        <end position="114"/>
    </location>
</feature>
<organism evidence="8 9">
    <name type="scientific">Bordetella genomosp. 12</name>
    <dbReference type="NCBI Taxonomy" id="463035"/>
    <lineage>
        <taxon>Bacteria</taxon>
        <taxon>Pseudomonadati</taxon>
        <taxon>Pseudomonadota</taxon>
        <taxon>Betaproteobacteria</taxon>
        <taxon>Burkholderiales</taxon>
        <taxon>Alcaligenaceae</taxon>
        <taxon>Bordetella</taxon>
    </lineage>
</organism>
<dbReference type="PANTHER" id="PTHR42920:SF5">
    <property type="entry name" value="EAMA DOMAIN-CONTAINING PROTEIN"/>
    <property type="match status" value="1"/>
</dbReference>
<dbReference type="GO" id="GO:0005886">
    <property type="term" value="C:plasma membrane"/>
    <property type="evidence" value="ECO:0007669"/>
    <property type="project" value="UniProtKB-SubCell"/>
</dbReference>
<evidence type="ECO:0000256" key="6">
    <source>
        <dbReference type="SAM" id="Phobius"/>
    </source>
</evidence>
<accession>A0A261VM98</accession>
<dbReference type="PANTHER" id="PTHR42920">
    <property type="entry name" value="OS03G0707200 PROTEIN-RELATED"/>
    <property type="match status" value="1"/>
</dbReference>
<keyword evidence="2" id="KW-1003">Cell membrane</keyword>
<evidence type="ECO:0000259" key="7">
    <source>
        <dbReference type="Pfam" id="PF00892"/>
    </source>
</evidence>
<dbReference type="Proteomes" id="UP000216429">
    <property type="component" value="Unassembled WGS sequence"/>
</dbReference>
<reference evidence="9" key="1">
    <citation type="submission" date="2017-05" db="EMBL/GenBank/DDBJ databases">
        <title>Complete and WGS of Bordetella genogroups.</title>
        <authorList>
            <person name="Spilker T."/>
            <person name="Lipuma J."/>
        </authorList>
    </citation>
    <scope>NUCLEOTIDE SEQUENCE [LARGE SCALE GENOMIC DNA]</scope>
    <source>
        <strain evidence="9">AU6712</strain>
    </source>
</reference>
<dbReference type="InterPro" id="IPR000620">
    <property type="entry name" value="EamA_dom"/>
</dbReference>
<feature type="transmembrane region" description="Helical" evidence="6">
    <location>
        <begin position="68"/>
        <end position="91"/>
    </location>
</feature>
<keyword evidence="5 6" id="KW-0472">Membrane</keyword>
<dbReference type="AlphaFoldDB" id="A0A261VM98"/>
<dbReference type="InterPro" id="IPR037185">
    <property type="entry name" value="EmrE-like"/>
</dbReference>
<evidence type="ECO:0000313" key="9">
    <source>
        <dbReference type="Proteomes" id="UP000216429"/>
    </source>
</evidence>
<evidence type="ECO:0000256" key="5">
    <source>
        <dbReference type="ARBA" id="ARBA00023136"/>
    </source>
</evidence>
<keyword evidence="3 6" id="KW-0812">Transmembrane</keyword>
<dbReference type="InterPro" id="IPR051258">
    <property type="entry name" value="Diverse_Substrate_Transporter"/>
</dbReference>
<dbReference type="EMBL" id="NEVU01000002">
    <property type="protein sequence ID" value="OZI75179.1"/>
    <property type="molecule type" value="Genomic_DNA"/>
</dbReference>
<sequence>MAGLGAILFSAKAVVVKFTYRYGIDAVTLIAFRMLFAMPFFAAVAWWESRRAARGQIVTLTAKERIQICILGLIGYYLSSFLDFLGLRYVSASLERLILFLSPSLVVLLSAWWLKRAITRRQRWAMILSYIGVVLVFAHDLSETGGGSDVIKGSLFVFASALSYAVYLICSGELVERVGATRLVAYAMLVSCVACVIQFFVVHPPSMLLQPAGVYGYSFIHATLNTVLPVFMMMWAVALVGAPTASLLGMLGPVSVLFLAAWLLAEPITVWQLAGTALVLAGVFVLTGRRPAKAG</sequence>
<proteinExistence type="predicted"/>
<evidence type="ECO:0000256" key="2">
    <source>
        <dbReference type="ARBA" id="ARBA00022475"/>
    </source>
</evidence>
<feature type="transmembrane region" description="Helical" evidence="6">
    <location>
        <begin position="29"/>
        <end position="47"/>
    </location>
</feature>
<protein>
    <submittedName>
        <fullName evidence="8">EamA family transporter</fullName>
    </submittedName>
</protein>
<name>A0A261VM98_9BORD</name>
<feature type="domain" description="EamA" evidence="7">
    <location>
        <begin position="152"/>
        <end position="287"/>
    </location>
</feature>
<feature type="transmembrane region" description="Helical" evidence="6">
    <location>
        <begin position="183"/>
        <end position="202"/>
    </location>
</feature>